<dbReference type="Pfam" id="PF23247">
    <property type="entry name" value="LRR_RPS2"/>
    <property type="match status" value="1"/>
</dbReference>
<dbReference type="InterPro" id="IPR028309">
    <property type="entry name" value="RB_fam"/>
</dbReference>
<feature type="domain" description="Retinoblastoma-associated protein N-terminal" evidence="1">
    <location>
        <begin position="177"/>
        <end position="316"/>
    </location>
</feature>
<dbReference type="InParanoid" id="A0A7N2R2P7"/>
<dbReference type="SMART" id="SM01367">
    <property type="entry name" value="DUF3452"/>
    <property type="match status" value="1"/>
</dbReference>
<dbReference type="GO" id="GO:2000134">
    <property type="term" value="P:negative regulation of G1/S transition of mitotic cell cycle"/>
    <property type="evidence" value="ECO:0007669"/>
    <property type="project" value="TreeGrafter"/>
</dbReference>
<evidence type="ECO:0000313" key="4">
    <source>
        <dbReference type="Proteomes" id="UP000594261"/>
    </source>
</evidence>
<evidence type="ECO:0000313" key="3">
    <source>
        <dbReference type="EnsemblPlants" id="QL04p021333:mrna"/>
    </source>
</evidence>
<organism evidence="3 4">
    <name type="scientific">Quercus lobata</name>
    <name type="common">Valley oak</name>
    <dbReference type="NCBI Taxonomy" id="97700"/>
    <lineage>
        <taxon>Eukaryota</taxon>
        <taxon>Viridiplantae</taxon>
        <taxon>Streptophyta</taxon>
        <taxon>Embryophyta</taxon>
        <taxon>Tracheophyta</taxon>
        <taxon>Spermatophyta</taxon>
        <taxon>Magnoliopsida</taxon>
        <taxon>eudicotyledons</taxon>
        <taxon>Gunneridae</taxon>
        <taxon>Pentapetalae</taxon>
        <taxon>rosids</taxon>
        <taxon>fabids</taxon>
        <taxon>Fagales</taxon>
        <taxon>Fagaceae</taxon>
        <taxon>Quercus</taxon>
    </lineage>
</organism>
<dbReference type="Gene3D" id="3.30.590.20">
    <property type="match status" value="1"/>
</dbReference>
<dbReference type="GO" id="GO:0005634">
    <property type="term" value="C:nucleus"/>
    <property type="evidence" value="ECO:0007669"/>
    <property type="project" value="InterPro"/>
</dbReference>
<dbReference type="GO" id="GO:0000785">
    <property type="term" value="C:chromatin"/>
    <property type="evidence" value="ECO:0007669"/>
    <property type="project" value="TreeGrafter"/>
</dbReference>
<dbReference type="EnsemblPlants" id="QL04p021333:mrna">
    <property type="protein sequence ID" value="QL04p021333:mrna"/>
    <property type="gene ID" value="QL04p021333"/>
</dbReference>
<dbReference type="InterPro" id="IPR002720">
    <property type="entry name" value="RB_A"/>
</dbReference>
<dbReference type="SUPFAM" id="SSF47954">
    <property type="entry name" value="Cyclin-like"/>
    <property type="match status" value="1"/>
</dbReference>
<dbReference type="Pfam" id="PF11934">
    <property type="entry name" value="DUF3452"/>
    <property type="match status" value="1"/>
</dbReference>
<dbReference type="PANTHER" id="PTHR13742:SF17">
    <property type="entry name" value="RE32990P-RELATED"/>
    <property type="match status" value="1"/>
</dbReference>
<dbReference type="InterPro" id="IPR036915">
    <property type="entry name" value="Cyclin-like_sf"/>
</dbReference>
<dbReference type="Gramene" id="QL04p021333:mrna">
    <property type="protein sequence ID" value="QL04p021333:mrna"/>
    <property type="gene ID" value="QL04p021333"/>
</dbReference>
<dbReference type="Proteomes" id="UP000594261">
    <property type="component" value="Chromosome 4"/>
</dbReference>
<protein>
    <submittedName>
        <fullName evidence="3">Uncharacterized protein</fullName>
    </submittedName>
</protein>
<dbReference type="GO" id="GO:0006357">
    <property type="term" value="P:regulation of transcription by RNA polymerase II"/>
    <property type="evidence" value="ECO:0007669"/>
    <property type="project" value="InterPro"/>
</dbReference>
<dbReference type="InterPro" id="IPR057135">
    <property type="entry name" value="At4g27190-like_LRR"/>
</dbReference>
<feature type="domain" description="Retinoblastoma-associated protein A-box" evidence="2">
    <location>
        <begin position="380"/>
        <end position="523"/>
    </location>
</feature>
<reference evidence="3 4" key="1">
    <citation type="journal article" date="2016" name="G3 (Bethesda)">
        <title>First Draft Assembly and Annotation of the Genome of a California Endemic Oak Quercus lobata Nee (Fagaceae).</title>
        <authorList>
            <person name="Sork V.L."/>
            <person name="Fitz-Gibbon S.T."/>
            <person name="Puiu D."/>
            <person name="Crepeau M."/>
            <person name="Gugger P.F."/>
            <person name="Sherman R."/>
            <person name="Stevens K."/>
            <person name="Langley C.H."/>
            <person name="Pellegrini M."/>
            <person name="Salzberg S.L."/>
        </authorList>
    </citation>
    <scope>NUCLEOTIDE SEQUENCE [LARGE SCALE GENOMIC DNA]</scope>
    <source>
        <strain evidence="3 4">cv. SW786</strain>
    </source>
</reference>
<proteinExistence type="predicted"/>
<dbReference type="GO" id="GO:0000977">
    <property type="term" value="F:RNA polymerase II transcription regulatory region sequence-specific DNA binding"/>
    <property type="evidence" value="ECO:0007669"/>
    <property type="project" value="TreeGrafter"/>
</dbReference>
<dbReference type="EMBL" id="LRBV02000004">
    <property type="status" value="NOT_ANNOTATED_CDS"/>
    <property type="molecule type" value="Genomic_DNA"/>
</dbReference>
<evidence type="ECO:0000259" key="2">
    <source>
        <dbReference type="SMART" id="SM01368"/>
    </source>
</evidence>
<dbReference type="SUPFAM" id="SSF52058">
    <property type="entry name" value="L domain-like"/>
    <property type="match status" value="1"/>
</dbReference>
<keyword evidence="4" id="KW-1185">Reference proteome</keyword>
<dbReference type="Pfam" id="PF01858">
    <property type="entry name" value="RB_A"/>
    <property type="match status" value="1"/>
</dbReference>
<reference evidence="3" key="2">
    <citation type="submission" date="2021-01" db="UniProtKB">
        <authorList>
            <consortium name="EnsemblPlants"/>
        </authorList>
    </citation>
    <scope>IDENTIFICATION</scope>
</reference>
<dbReference type="InterPro" id="IPR024599">
    <property type="entry name" value="RB_N"/>
</dbReference>
<dbReference type="SMART" id="SM01368">
    <property type="entry name" value="RB_A"/>
    <property type="match status" value="1"/>
</dbReference>
<name>A0A7N2R2P7_QUELO</name>
<dbReference type="GO" id="GO:0030154">
    <property type="term" value="P:cell differentiation"/>
    <property type="evidence" value="ECO:0007669"/>
    <property type="project" value="TreeGrafter"/>
</dbReference>
<sequence>MFDLDLLKFGDVWPRFGKVAAHKNRRSKRSGYAYEAKTLEGNELFSGGASCGRKTQQLAIQDAVGEAILKAVQMGYNKILVLSNNTRLVQLCNQGKDPTWTEQNFVADMNQLQQQGLTTHYLFNGMLLDENTCTQAMKLLKETKHLLQTNVSAFGNGTVDEAERFWFAFVLFSIKRLSEKNGDSEQQGSDGNGYTLCQILRAVKLNIVDFFKELPQFVVKAGPTLSNVYGADWENGLEAKEMQANFVHLSLLSQSYKRAIREFFLTTEANVDKQSTVASASGYVSDYHRLGWLLFLALCVHAISHSSLSSSLGILEKDYDGAIRSKGKLDERVFINDEDNILGSRSLSGGSVNISGVKRKFDLIASLAKTITSPLSPQHSPASHANGNIGDSNSKMVAMPGLAEEVDSRALIILFAIFPKQRKFEALKLYHRVLEAICRAEAQILHASNLTALFTNERFHRCMLACSAELVLATHKTVTMLFPAVLERTGITAFDLSKGWWRKVDGNEPGHLLLPSFPRLSFLKITECPHMCSMPLFPYLKEGLVLDTTSLKAFQQTMNMGATQSPSTTATTSTSTTLEEVNDLESLLEDKCLRNLVSLRKLFIYNCNGLRSLPCKGIQHLTSLQEMEIMYCNELALLNDEDDGMQWQGLRSLRFLHLERIPKFVSLPDGLQHVTTLKYLKIVNCPNLMALPVWIGNLTSLTKLEIDKCPELASLPLGIHKLTVLQEIIITECPLLQQRCQRQTGEDWPKIAHVPYVYVDNKATQNFLRYGSIFLTPKFEPYSKLQSWVKNTVELFIFQWLNLLDLIAPSTAAASTSSPNTSEVPKTGLNTPFQGGLLKDVAESVIKWAKDGLERRGIEESMYLNELAEDVITGVTPAEKLVQMYNEKWGKNVDPVFEELRY</sequence>
<dbReference type="PANTHER" id="PTHR13742">
    <property type="entry name" value="RETINOBLASTOMA-ASSOCIATED PROTEIN RB -RELATED"/>
    <property type="match status" value="1"/>
</dbReference>
<dbReference type="Gene3D" id="3.80.10.10">
    <property type="entry name" value="Ribonuclease Inhibitor"/>
    <property type="match status" value="1"/>
</dbReference>
<dbReference type="AlphaFoldDB" id="A0A7N2R2P7"/>
<dbReference type="Gene3D" id="1.10.472.10">
    <property type="entry name" value="Cyclin-like"/>
    <property type="match status" value="1"/>
</dbReference>
<accession>A0A7N2R2P7</accession>
<evidence type="ECO:0000259" key="1">
    <source>
        <dbReference type="SMART" id="SM01367"/>
    </source>
</evidence>
<dbReference type="InterPro" id="IPR032675">
    <property type="entry name" value="LRR_dom_sf"/>
</dbReference>
<dbReference type="GO" id="GO:0005667">
    <property type="term" value="C:transcription regulator complex"/>
    <property type="evidence" value="ECO:0007669"/>
    <property type="project" value="TreeGrafter"/>
</dbReference>